<reference evidence="8 9" key="1">
    <citation type="submission" date="2016-10" db="EMBL/GenBank/DDBJ databases">
        <authorList>
            <person name="de Groot N.N."/>
        </authorList>
    </citation>
    <scope>NUCLEOTIDE SEQUENCE [LARGE SCALE GENOMIC DNA]</scope>
    <source>
        <strain evidence="8 9">DSM 17890</strain>
    </source>
</reference>
<dbReference type="Pfam" id="PF01135">
    <property type="entry name" value="PCMT"/>
    <property type="match status" value="1"/>
</dbReference>
<name>A0A1H2T1K2_9RHOB</name>
<proteinExistence type="inferred from homology"/>
<dbReference type="GO" id="GO:0005737">
    <property type="term" value="C:cytoplasm"/>
    <property type="evidence" value="ECO:0007669"/>
    <property type="project" value="UniProtKB-SubCell"/>
</dbReference>
<dbReference type="CDD" id="cd02440">
    <property type="entry name" value="AdoMet_MTases"/>
    <property type="match status" value="1"/>
</dbReference>
<gene>
    <name evidence="7" type="primary">pcm</name>
    <name evidence="8" type="ORF">SAMN05444336_101857</name>
</gene>
<dbReference type="HAMAP" id="MF_00090">
    <property type="entry name" value="PIMT"/>
    <property type="match status" value="1"/>
</dbReference>
<dbReference type="Proteomes" id="UP000199118">
    <property type="component" value="Unassembled WGS sequence"/>
</dbReference>
<dbReference type="OrthoDB" id="9810066at2"/>
<dbReference type="NCBIfam" id="NF001453">
    <property type="entry name" value="PRK00312.1"/>
    <property type="match status" value="1"/>
</dbReference>
<keyword evidence="6 7" id="KW-0949">S-adenosyl-L-methionine</keyword>
<evidence type="ECO:0000256" key="6">
    <source>
        <dbReference type="ARBA" id="ARBA00022691"/>
    </source>
</evidence>
<dbReference type="EMBL" id="FNMZ01000001">
    <property type="protein sequence ID" value="SDW37700.1"/>
    <property type="molecule type" value="Genomic_DNA"/>
</dbReference>
<comment type="subcellular location">
    <subcellularLocation>
        <location evidence="1 7">Cytoplasm</location>
    </subcellularLocation>
</comment>
<dbReference type="EC" id="2.1.1.77" evidence="7"/>
<evidence type="ECO:0000256" key="2">
    <source>
        <dbReference type="ARBA" id="ARBA00005369"/>
    </source>
</evidence>
<evidence type="ECO:0000256" key="3">
    <source>
        <dbReference type="ARBA" id="ARBA00022490"/>
    </source>
</evidence>
<comment type="similarity">
    <text evidence="2 7">Belongs to the methyltransferase superfamily. L-isoaspartyl/D-aspartyl protein methyltransferase family.</text>
</comment>
<dbReference type="PANTHER" id="PTHR11579:SF0">
    <property type="entry name" value="PROTEIN-L-ISOASPARTATE(D-ASPARTATE) O-METHYLTRANSFERASE"/>
    <property type="match status" value="1"/>
</dbReference>
<dbReference type="GO" id="GO:0032259">
    <property type="term" value="P:methylation"/>
    <property type="evidence" value="ECO:0007669"/>
    <property type="project" value="UniProtKB-KW"/>
</dbReference>
<dbReference type="PANTHER" id="PTHR11579">
    <property type="entry name" value="PROTEIN-L-ISOASPARTATE O-METHYLTRANSFERASE"/>
    <property type="match status" value="1"/>
</dbReference>
<dbReference type="PROSITE" id="PS01279">
    <property type="entry name" value="PCMT"/>
    <property type="match status" value="1"/>
</dbReference>
<dbReference type="Gene3D" id="3.40.50.150">
    <property type="entry name" value="Vaccinia Virus protein VP39"/>
    <property type="match status" value="1"/>
</dbReference>
<evidence type="ECO:0000256" key="4">
    <source>
        <dbReference type="ARBA" id="ARBA00022603"/>
    </source>
</evidence>
<evidence type="ECO:0000256" key="5">
    <source>
        <dbReference type="ARBA" id="ARBA00022679"/>
    </source>
</evidence>
<evidence type="ECO:0000256" key="7">
    <source>
        <dbReference type="HAMAP-Rule" id="MF_00090"/>
    </source>
</evidence>
<organism evidence="8 9">
    <name type="scientific">Albimonas donghaensis</name>
    <dbReference type="NCBI Taxonomy" id="356660"/>
    <lineage>
        <taxon>Bacteria</taxon>
        <taxon>Pseudomonadati</taxon>
        <taxon>Pseudomonadota</taxon>
        <taxon>Alphaproteobacteria</taxon>
        <taxon>Rhodobacterales</taxon>
        <taxon>Paracoccaceae</taxon>
        <taxon>Albimonas</taxon>
    </lineage>
</organism>
<evidence type="ECO:0000313" key="8">
    <source>
        <dbReference type="EMBL" id="SDW37700.1"/>
    </source>
</evidence>
<dbReference type="FunFam" id="3.40.50.150:FF:000010">
    <property type="entry name" value="Protein-L-isoaspartate O-methyltransferase"/>
    <property type="match status" value="1"/>
</dbReference>
<accession>A0A1H2T1K2</accession>
<dbReference type="GO" id="GO:0004719">
    <property type="term" value="F:protein-L-isoaspartate (D-aspartate) O-methyltransferase activity"/>
    <property type="evidence" value="ECO:0007669"/>
    <property type="project" value="UniProtKB-UniRule"/>
</dbReference>
<dbReference type="InterPro" id="IPR029063">
    <property type="entry name" value="SAM-dependent_MTases_sf"/>
</dbReference>
<evidence type="ECO:0000313" key="9">
    <source>
        <dbReference type="Proteomes" id="UP000199118"/>
    </source>
</evidence>
<dbReference type="STRING" id="356660.SAMN05444336_101857"/>
<sequence>MTQPARIEAEGTPEQRMQLIFALRSHGVTDPRVLDAFEKTPRAAFLDRSFKDRAWEDLPLPIACGQTISQPSVVGQMTQALAVTSRCKVLEIGAGSGYQAAILARLARRVYSLERHRPLARQAREVVERRLGLANVSIMTADGALGLPDQAPFDRILLTAAAEDVPSLLLSQLREGGIMVLPVGQSDEMQQLLRIEKTPEGLVYSELSPVRFVPLLEGVAEDMDN</sequence>
<keyword evidence="4 7" id="KW-0489">Methyltransferase</keyword>
<dbReference type="InterPro" id="IPR000682">
    <property type="entry name" value="PCMT"/>
</dbReference>
<comment type="catalytic activity">
    <reaction evidence="7">
        <text>[protein]-L-isoaspartate + S-adenosyl-L-methionine = [protein]-L-isoaspartate alpha-methyl ester + S-adenosyl-L-homocysteine</text>
        <dbReference type="Rhea" id="RHEA:12705"/>
        <dbReference type="Rhea" id="RHEA-COMP:12143"/>
        <dbReference type="Rhea" id="RHEA-COMP:12144"/>
        <dbReference type="ChEBI" id="CHEBI:57856"/>
        <dbReference type="ChEBI" id="CHEBI:59789"/>
        <dbReference type="ChEBI" id="CHEBI:90596"/>
        <dbReference type="ChEBI" id="CHEBI:90598"/>
        <dbReference type="EC" id="2.1.1.77"/>
    </reaction>
</comment>
<dbReference type="RefSeq" id="WP_092679856.1">
    <property type="nucleotide sequence ID" value="NZ_FNMZ01000001.1"/>
</dbReference>
<feature type="active site" evidence="7">
    <location>
        <position position="69"/>
    </location>
</feature>
<keyword evidence="5 7" id="KW-0808">Transferase</keyword>
<dbReference type="AlphaFoldDB" id="A0A1H2T1K2"/>
<dbReference type="SUPFAM" id="SSF53335">
    <property type="entry name" value="S-adenosyl-L-methionine-dependent methyltransferases"/>
    <property type="match status" value="1"/>
</dbReference>
<dbReference type="NCBIfam" id="TIGR00080">
    <property type="entry name" value="pimt"/>
    <property type="match status" value="1"/>
</dbReference>
<keyword evidence="9" id="KW-1185">Reference proteome</keyword>
<comment type="function">
    <text evidence="7">Catalyzes the methyl esterification of L-isoaspartyl residues in peptides and proteins that result from spontaneous decomposition of normal L-aspartyl and L-asparaginyl residues. It plays a role in the repair and/or degradation of damaged proteins.</text>
</comment>
<protein>
    <recommendedName>
        <fullName evidence="7">Protein-L-isoaspartate O-methyltransferase</fullName>
        <ecNumber evidence="7">2.1.1.77</ecNumber>
    </recommendedName>
    <alternativeName>
        <fullName evidence="7">L-isoaspartyl protein carboxyl methyltransferase</fullName>
    </alternativeName>
    <alternativeName>
        <fullName evidence="7">Protein L-isoaspartyl methyltransferase</fullName>
    </alternativeName>
    <alternativeName>
        <fullName evidence="7">Protein-beta-aspartate methyltransferase</fullName>
        <shortName evidence="7">PIMT</shortName>
    </alternativeName>
</protein>
<evidence type="ECO:0000256" key="1">
    <source>
        <dbReference type="ARBA" id="ARBA00004496"/>
    </source>
</evidence>
<keyword evidence="3 7" id="KW-0963">Cytoplasm</keyword>
<dbReference type="GO" id="GO:0030091">
    <property type="term" value="P:protein repair"/>
    <property type="evidence" value="ECO:0007669"/>
    <property type="project" value="UniProtKB-UniRule"/>
</dbReference>